<dbReference type="SMART" id="SM00436">
    <property type="entry name" value="TOP1Bc"/>
    <property type="match status" value="1"/>
</dbReference>
<dbReference type="Pfam" id="PF01751">
    <property type="entry name" value="Toprim"/>
    <property type="match status" value="1"/>
</dbReference>
<feature type="compositionally biased region" description="Basic and acidic residues" evidence="9">
    <location>
        <begin position="686"/>
        <end position="713"/>
    </location>
</feature>
<keyword evidence="3 8" id="KW-0479">Metal-binding</keyword>
<evidence type="ECO:0000256" key="1">
    <source>
        <dbReference type="ARBA" id="ARBA00000213"/>
    </source>
</evidence>
<dbReference type="InterPro" id="IPR003601">
    <property type="entry name" value="Topo_IA_2"/>
</dbReference>
<comment type="catalytic activity">
    <reaction evidence="1 8">
        <text>ATP-independent breakage of single-stranded DNA, followed by passage and rejoining.</text>
        <dbReference type="EC" id="5.6.2.1"/>
    </reaction>
</comment>
<dbReference type="AlphaFoldDB" id="A0A9X9HCJ0"/>
<organism evidence="12 13">
    <name type="scientific">Bacillus cereus</name>
    <dbReference type="NCBI Taxonomy" id="1396"/>
    <lineage>
        <taxon>Bacteria</taxon>
        <taxon>Bacillati</taxon>
        <taxon>Bacillota</taxon>
        <taxon>Bacilli</taxon>
        <taxon>Bacillales</taxon>
        <taxon>Bacillaceae</taxon>
        <taxon>Bacillus</taxon>
        <taxon>Bacillus cereus group</taxon>
    </lineage>
</organism>
<evidence type="ECO:0000256" key="4">
    <source>
        <dbReference type="ARBA" id="ARBA00022842"/>
    </source>
</evidence>
<feature type="region of interest" description="Disordered" evidence="9">
    <location>
        <begin position="686"/>
        <end position="718"/>
    </location>
</feature>
<evidence type="ECO:0000256" key="9">
    <source>
        <dbReference type="SAM" id="MobiDB-lite"/>
    </source>
</evidence>
<keyword evidence="7 8" id="KW-0413">Isomerase</keyword>
<accession>A0A9X9HCJ0</accession>
<feature type="region of interest" description="Interaction with DNA" evidence="8">
    <location>
        <begin position="187"/>
        <end position="192"/>
    </location>
</feature>
<dbReference type="Gene3D" id="1.10.460.10">
    <property type="entry name" value="Topoisomerase I, domain 2"/>
    <property type="match status" value="1"/>
</dbReference>
<dbReference type="CDD" id="cd03362">
    <property type="entry name" value="TOPRIM_TopoIA_TopoIII"/>
    <property type="match status" value="1"/>
</dbReference>
<name>A0A9X9HCJ0_BACCE</name>
<evidence type="ECO:0000259" key="11">
    <source>
        <dbReference type="PROSITE" id="PS52039"/>
    </source>
</evidence>
<evidence type="ECO:0000256" key="2">
    <source>
        <dbReference type="ARBA" id="ARBA00009446"/>
    </source>
</evidence>
<dbReference type="InterPro" id="IPR003602">
    <property type="entry name" value="Topo_IA_DNA-bd_dom"/>
</dbReference>
<dbReference type="NCBIfam" id="TIGR01056">
    <property type="entry name" value="topB"/>
    <property type="match status" value="1"/>
</dbReference>
<dbReference type="InterPro" id="IPR006171">
    <property type="entry name" value="TOPRIM_dom"/>
</dbReference>
<comment type="caution">
    <text evidence="12">The sequence shown here is derived from an EMBL/GenBank/DDBJ whole genome shotgun (WGS) entry which is preliminary data.</text>
</comment>
<comment type="similarity">
    <text evidence="2 8">Belongs to the type IA topoisomerase family.</text>
</comment>
<feature type="binding site" evidence="8">
    <location>
        <position position="9"/>
    </location>
    <ligand>
        <name>Mg(2+)</name>
        <dbReference type="ChEBI" id="CHEBI:18420"/>
        <note>catalytic</note>
    </ligand>
</feature>
<gene>
    <name evidence="8" type="primary">topB</name>
    <name evidence="12" type="ORF">TQ94_14645</name>
</gene>
<dbReference type="GO" id="GO:0043597">
    <property type="term" value="C:cytoplasmic replication fork"/>
    <property type="evidence" value="ECO:0007669"/>
    <property type="project" value="TreeGrafter"/>
</dbReference>
<keyword evidence="6 8" id="KW-0238">DNA-binding</keyword>
<dbReference type="GO" id="GO:0006265">
    <property type="term" value="P:DNA topological change"/>
    <property type="evidence" value="ECO:0007669"/>
    <property type="project" value="UniProtKB-UniRule"/>
</dbReference>
<evidence type="ECO:0000256" key="6">
    <source>
        <dbReference type="ARBA" id="ARBA00023125"/>
    </source>
</evidence>
<dbReference type="GO" id="GO:0006281">
    <property type="term" value="P:DNA repair"/>
    <property type="evidence" value="ECO:0007669"/>
    <property type="project" value="TreeGrafter"/>
</dbReference>
<feature type="site" description="Interaction with DNA" evidence="8">
    <location>
        <position position="61"/>
    </location>
</feature>
<dbReference type="InterPro" id="IPR023406">
    <property type="entry name" value="Topo_IA_AS"/>
</dbReference>
<evidence type="ECO:0000256" key="5">
    <source>
        <dbReference type="ARBA" id="ARBA00023029"/>
    </source>
</evidence>
<comment type="cofactor">
    <cofactor evidence="8">
        <name>Mg(2+)</name>
        <dbReference type="ChEBI" id="CHEBI:18420"/>
    </cofactor>
</comment>
<evidence type="ECO:0000259" key="10">
    <source>
        <dbReference type="PROSITE" id="PS50880"/>
    </source>
</evidence>
<dbReference type="Gene3D" id="1.10.290.10">
    <property type="entry name" value="Topoisomerase I, domain 4"/>
    <property type="match status" value="1"/>
</dbReference>
<dbReference type="InterPro" id="IPR013824">
    <property type="entry name" value="Topo_IA_cen_sub1"/>
</dbReference>
<dbReference type="PROSITE" id="PS50880">
    <property type="entry name" value="TOPRIM"/>
    <property type="match status" value="1"/>
</dbReference>
<dbReference type="RefSeq" id="WP_044307355.1">
    <property type="nucleotide sequence ID" value="NZ_BIYE01000005.1"/>
</dbReference>
<dbReference type="PROSITE" id="PS00396">
    <property type="entry name" value="TOPO_IA_1"/>
    <property type="match status" value="1"/>
</dbReference>
<sequence length="729" mass="82863">MSKSVVIAEKPSVARDIARVLKCDKKGNGYLEGNKYIVTWALGHLVTLADPESYDVKYKKWNLEDLPMLPERLKLTVIKQTGKQFNAVKSQLLRKDVNEIIVATDAGREGELVARWIIDKVKLNKPIKRLWISSVTDKAIKDGFANLKPGKAYDNLYASAVARSEADWYIGLNATRALTTRFNAQLNCGRVQTPTVAMIASREDEIKNFKAQTYYGIEAQTMEKLKLTWQDANGNSRSFNKEKIDGIVKSLDKQNATVVEIDKKQKKSFSPGLYDLTELQRDANKKFGYSAKETLNIMQKLYEQHKVLTYPRTDSRYISSDIVGTLPERLKACGVGEYRPFAHKVLQKPIKPNKSFVDDSKVSDHHAIIPTEGYVNFSAFTDKERKIYDLVVKRFLAVLFPAFEYEQLTLRTKVGNETFIARGKTILHAGWKEVYENRFEDDDVTDDVKEQLLPHIEKGDTLAVKLIMQTSGQTKAPARFNEATLLSAMENPTKYMDTQNKQLADTLKSTGGLGTVATRADIIDKLFNSFLIEKRGKDIHITSKGRQLLDLVPEELKSPTLTGEWEQKLEAIAKGKLKKEVFISEMKNYTKEIVSEIKSSDKKYKHDNISTKSCPDCGKPMLEVNGKKGKMLVCQDRECGHRKNVSRTTNARCPQCKKKLELRGEGAGQIFACKCGYREKLSTFQERRKKESGNKADKRDVQKYMKQQKKEEEPLNNPFAEALKKLKFD</sequence>
<dbReference type="Pfam" id="PF01131">
    <property type="entry name" value="Topoisom_bac"/>
    <property type="match status" value="1"/>
</dbReference>
<dbReference type="Proteomes" id="UP000036243">
    <property type="component" value="Unassembled WGS sequence"/>
</dbReference>
<dbReference type="Gene3D" id="3.40.50.140">
    <property type="match status" value="1"/>
</dbReference>
<evidence type="ECO:0000313" key="12">
    <source>
        <dbReference type="EMBL" id="KMP17141.1"/>
    </source>
</evidence>
<proteinExistence type="inferred from homology"/>
<evidence type="ECO:0000256" key="7">
    <source>
        <dbReference type="ARBA" id="ARBA00023235"/>
    </source>
</evidence>
<dbReference type="HAMAP" id="MF_00953">
    <property type="entry name" value="Topoisom_3_prok"/>
    <property type="match status" value="1"/>
</dbReference>
<evidence type="ECO:0000256" key="8">
    <source>
        <dbReference type="HAMAP-Rule" id="MF_00953"/>
    </source>
</evidence>
<comment type="caution">
    <text evidence="8">Lacks conserved residue(s) required for the propagation of feature annotation.</text>
</comment>
<dbReference type="PRINTS" id="PR00417">
    <property type="entry name" value="PRTPISMRASEI"/>
</dbReference>
<dbReference type="EC" id="5.6.2.1" evidence="8"/>
<dbReference type="PROSITE" id="PS52039">
    <property type="entry name" value="TOPO_IA_2"/>
    <property type="match status" value="1"/>
</dbReference>
<dbReference type="GO" id="GO:0003677">
    <property type="term" value="F:DNA binding"/>
    <property type="evidence" value="ECO:0007669"/>
    <property type="project" value="UniProtKB-KW"/>
</dbReference>
<dbReference type="InterPro" id="IPR005738">
    <property type="entry name" value="TopoIII"/>
</dbReference>
<dbReference type="InterPro" id="IPR013825">
    <property type="entry name" value="Topo_IA_cen_sub2"/>
</dbReference>
<reference evidence="12 13" key="1">
    <citation type="submission" date="2015-02" db="EMBL/GenBank/DDBJ databases">
        <title>Evolution of B. cereus sensu lato: Distribution, horizontal transfer and duplication of chromosomal virulence genes.</title>
        <authorList>
            <person name="Boehm M.-E."/>
            <person name="Huptas C."/>
            <person name="Krey V.M."/>
            <person name="Scherer S."/>
        </authorList>
    </citation>
    <scope>NUCLEOTIDE SEQUENCE [LARGE SCALE GENOMIC DNA]</scope>
    <source>
        <strain evidence="12 13">#17</strain>
    </source>
</reference>
<keyword evidence="4 8" id="KW-0460">Magnesium</keyword>
<feature type="site" description="Interaction with DNA" evidence="8">
    <location>
        <position position="312"/>
    </location>
</feature>
<dbReference type="NCBIfam" id="NF005829">
    <property type="entry name" value="PRK07726.1"/>
    <property type="match status" value="1"/>
</dbReference>
<feature type="binding site" evidence="8">
    <location>
        <position position="105"/>
    </location>
    <ligand>
        <name>Mg(2+)</name>
        <dbReference type="ChEBI" id="CHEBI:18420"/>
        <note>catalytic</note>
    </ligand>
</feature>
<dbReference type="InterPro" id="IPR013826">
    <property type="entry name" value="Topo_IA_cen_sub3"/>
</dbReference>
<dbReference type="SUPFAM" id="SSF56712">
    <property type="entry name" value="Prokaryotic type I DNA topoisomerase"/>
    <property type="match status" value="1"/>
</dbReference>
<dbReference type="Gene3D" id="2.70.20.10">
    <property type="entry name" value="Topoisomerase I, domain 3"/>
    <property type="match status" value="1"/>
</dbReference>
<dbReference type="InterPro" id="IPR013497">
    <property type="entry name" value="Topo_IA_cen"/>
</dbReference>
<feature type="domain" description="Toprim" evidence="10">
    <location>
        <begin position="3"/>
        <end position="136"/>
    </location>
</feature>
<keyword evidence="5 8" id="KW-0799">Topoisomerase</keyword>
<dbReference type="InterPro" id="IPR023405">
    <property type="entry name" value="Topo_IA_core_domain"/>
</dbReference>
<dbReference type="InterPro" id="IPR034144">
    <property type="entry name" value="TOPRIM_TopoIII"/>
</dbReference>
<dbReference type="SMART" id="SM00437">
    <property type="entry name" value="TOP1Ac"/>
    <property type="match status" value="1"/>
</dbReference>
<dbReference type="CDD" id="cd00186">
    <property type="entry name" value="TOP1Ac"/>
    <property type="match status" value="1"/>
</dbReference>
<evidence type="ECO:0000256" key="3">
    <source>
        <dbReference type="ARBA" id="ARBA00022723"/>
    </source>
</evidence>
<evidence type="ECO:0000313" key="13">
    <source>
        <dbReference type="Proteomes" id="UP000036243"/>
    </source>
</evidence>
<dbReference type="PANTHER" id="PTHR11390:SF21">
    <property type="entry name" value="DNA TOPOISOMERASE 3-ALPHA"/>
    <property type="match status" value="1"/>
</dbReference>
<dbReference type="EMBL" id="JYFW01000022">
    <property type="protein sequence ID" value="KMP17141.1"/>
    <property type="molecule type" value="Genomic_DNA"/>
</dbReference>
<dbReference type="GO" id="GO:0003917">
    <property type="term" value="F:DNA topoisomerase type I (single strand cut, ATP-independent) activity"/>
    <property type="evidence" value="ECO:0007669"/>
    <property type="project" value="UniProtKB-UniRule"/>
</dbReference>
<feature type="site" description="Interaction with DNA" evidence="8">
    <location>
        <position position="176"/>
    </location>
</feature>
<comment type="function">
    <text evidence="8">Releases the supercoiling and torsional tension of DNA, which is introduced during the DNA replication and transcription, by transiently cleaving and rejoining one strand of the DNA duplex. Introduces a single-strand break via transesterification at a target site in duplex DNA. The scissile phosphodiester is attacked by the catalytic tyrosine of the enzyme, resulting in the formation of a DNA-(5'-phosphotyrosyl)-enzyme intermediate and the expulsion of a 3'-OH DNA strand. The free DNA strand then undergoes passage around the unbroken strand, thus removing DNA supercoils. Finally, in the religation step, the DNA 3'-OH attacks the covalent intermediate to expel the active-site tyrosine and restore the DNA phosphodiester backbone.</text>
</comment>
<dbReference type="GO" id="GO:0006310">
    <property type="term" value="P:DNA recombination"/>
    <property type="evidence" value="ECO:0007669"/>
    <property type="project" value="TreeGrafter"/>
</dbReference>
<dbReference type="InterPro" id="IPR000380">
    <property type="entry name" value="Topo_IA"/>
</dbReference>
<dbReference type="PANTHER" id="PTHR11390">
    <property type="entry name" value="PROKARYOTIC DNA TOPOISOMERASE"/>
    <property type="match status" value="1"/>
</dbReference>
<protein>
    <recommendedName>
        <fullName evidence="8">DNA topoisomerase 3</fullName>
        <ecNumber evidence="8">5.6.2.1</ecNumber>
    </recommendedName>
    <alternativeName>
        <fullName evidence="8">DNA topoisomerase III</fullName>
    </alternativeName>
</protein>
<feature type="site" description="Interaction with DNA" evidence="8">
    <location>
        <position position="168"/>
    </location>
</feature>
<feature type="active site" description="O-(5'-phospho-DNA)-tyrosine intermediate" evidence="8">
    <location>
        <position position="310"/>
    </location>
</feature>
<feature type="domain" description="Topo IA-type catalytic" evidence="11">
    <location>
        <begin position="153"/>
        <end position="594"/>
    </location>
</feature>
<dbReference type="GO" id="GO:0000287">
    <property type="term" value="F:magnesium ion binding"/>
    <property type="evidence" value="ECO:0007669"/>
    <property type="project" value="UniProtKB-UniRule"/>
</dbReference>
<dbReference type="SMART" id="SM00493">
    <property type="entry name" value="TOPRIM"/>
    <property type="match status" value="1"/>
</dbReference>